<protein>
    <submittedName>
        <fullName evidence="1">DUF3626 domain-containing protein</fullName>
    </submittedName>
</protein>
<gene>
    <name evidence="1" type="ORF">GCM10009858_18130</name>
</gene>
<dbReference type="Pfam" id="PF12294">
    <property type="entry name" value="DUF3626"/>
    <property type="match status" value="2"/>
</dbReference>
<organism evidence="1 2">
    <name type="scientific">Terrabacter carboxydivorans</name>
    <dbReference type="NCBI Taxonomy" id="619730"/>
    <lineage>
        <taxon>Bacteria</taxon>
        <taxon>Bacillati</taxon>
        <taxon>Actinomycetota</taxon>
        <taxon>Actinomycetes</taxon>
        <taxon>Micrococcales</taxon>
        <taxon>Intrasporangiaceae</taxon>
        <taxon>Terrabacter</taxon>
    </lineage>
</organism>
<keyword evidence="2" id="KW-1185">Reference proteome</keyword>
<evidence type="ECO:0000313" key="2">
    <source>
        <dbReference type="Proteomes" id="UP001500730"/>
    </source>
</evidence>
<dbReference type="RefSeq" id="WP_344254534.1">
    <property type="nucleotide sequence ID" value="NZ_BAAARE010000007.1"/>
</dbReference>
<proteinExistence type="predicted"/>
<evidence type="ECO:0000313" key="1">
    <source>
        <dbReference type="EMBL" id="GAA2480872.1"/>
    </source>
</evidence>
<comment type="caution">
    <text evidence="1">The sequence shown here is derived from an EMBL/GenBank/DDBJ whole genome shotgun (WGS) entry which is preliminary data.</text>
</comment>
<sequence length="307" mass="33227">MGHGPSPAAPRRRAAPLPYAVRRALAHVRALSVGPPLDPTLRVTLNFHPDRLVRGEPILAVMARDGLYRSQFETGTSNGGLTARPGGDRWRWESRIFGGAYDDAEPGLRPKYGALDLHRRPHGAAPRFGSAHVRLAAHTLERTTFCFPDSVFEPEHFGSSTGFALAELAAATDHDLLDDYVEAHVHGELHLVDDVEALVLDPGYRGTDVEGDALRLGVPVEWHAGYRLDVATLRAHPDYRGPEFVALGESLAVDGVVTPQVIGAAARAGRHDEQSLKRVWHHVARFGALGGTTPPVPEAAVRRSPPS</sequence>
<dbReference type="Proteomes" id="UP001500730">
    <property type="component" value="Unassembled WGS sequence"/>
</dbReference>
<reference evidence="1 2" key="1">
    <citation type="journal article" date="2019" name="Int. J. Syst. Evol. Microbiol.">
        <title>The Global Catalogue of Microorganisms (GCM) 10K type strain sequencing project: providing services to taxonomists for standard genome sequencing and annotation.</title>
        <authorList>
            <consortium name="The Broad Institute Genomics Platform"/>
            <consortium name="The Broad Institute Genome Sequencing Center for Infectious Disease"/>
            <person name="Wu L."/>
            <person name="Ma J."/>
        </authorList>
    </citation>
    <scope>NUCLEOTIDE SEQUENCE [LARGE SCALE GENOMIC DNA]</scope>
    <source>
        <strain evidence="1 2">JCM 16259</strain>
    </source>
</reference>
<dbReference type="EMBL" id="BAAARE010000007">
    <property type="protein sequence ID" value="GAA2480872.1"/>
    <property type="molecule type" value="Genomic_DNA"/>
</dbReference>
<accession>A0ABN3LAP1</accession>
<dbReference type="InterPro" id="IPR022074">
    <property type="entry name" value="DUF3626"/>
</dbReference>
<name>A0ABN3LAP1_9MICO</name>